<dbReference type="PRINTS" id="PR00455">
    <property type="entry name" value="HTHTETR"/>
</dbReference>
<dbReference type="GO" id="GO:0003700">
    <property type="term" value="F:DNA-binding transcription factor activity"/>
    <property type="evidence" value="ECO:0007669"/>
    <property type="project" value="TreeGrafter"/>
</dbReference>
<dbReference type="Pfam" id="PF00440">
    <property type="entry name" value="TetR_N"/>
    <property type="match status" value="1"/>
</dbReference>
<organism evidence="4 5">
    <name type="scientific">Mycobacterium conspicuum</name>
    <dbReference type="NCBI Taxonomy" id="44010"/>
    <lineage>
        <taxon>Bacteria</taxon>
        <taxon>Bacillati</taxon>
        <taxon>Actinomycetota</taxon>
        <taxon>Actinomycetes</taxon>
        <taxon>Mycobacteriales</taxon>
        <taxon>Mycobacteriaceae</taxon>
        <taxon>Mycobacterium</taxon>
    </lineage>
</organism>
<sequence>MVTTNVAQPTGPPPVPAELDARVGRPRDSRLHRTILDATRELLTTRSYAELSMESVAARAQVGKKTLYRRWSSKAPLVAEAVLDAYGGSGSFPVADTGDIRADLRTWLDEHAEFLADPPNAALVRALVAAAAARPGDGEDLYRQLSAPQLAGLTTRLRNAVEAGELRPDTDTEAVATAIVGTMLLHALAQPGGGMGRQFDGLLDAILNGVSSSDC</sequence>
<accession>A0A1X1T1L9</accession>
<proteinExistence type="predicted"/>
<dbReference type="InterPro" id="IPR011075">
    <property type="entry name" value="TetR_C"/>
</dbReference>
<name>A0A1X1T1L9_9MYCO</name>
<dbReference type="GO" id="GO:0000976">
    <property type="term" value="F:transcription cis-regulatory region binding"/>
    <property type="evidence" value="ECO:0007669"/>
    <property type="project" value="TreeGrafter"/>
</dbReference>
<dbReference type="AlphaFoldDB" id="A0A1X1T1L9"/>
<evidence type="ECO:0000256" key="3">
    <source>
        <dbReference type="ARBA" id="ARBA00023163"/>
    </source>
</evidence>
<dbReference type="InterPro" id="IPR036271">
    <property type="entry name" value="Tet_transcr_reg_TetR-rel_C_sf"/>
</dbReference>
<dbReference type="InterPro" id="IPR050109">
    <property type="entry name" value="HTH-type_TetR-like_transc_reg"/>
</dbReference>
<dbReference type="STRING" id="44010.AWC00_20995"/>
<dbReference type="OrthoDB" id="9796019at2"/>
<dbReference type="Gene3D" id="1.10.10.60">
    <property type="entry name" value="Homeodomain-like"/>
    <property type="match status" value="1"/>
</dbReference>
<evidence type="ECO:0000313" key="5">
    <source>
        <dbReference type="Proteomes" id="UP000467385"/>
    </source>
</evidence>
<dbReference type="PANTHER" id="PTHR30055:SF148">
    <property type="entry name" value="TETR-FAMILY TRANSCRIPTIONAL REGULATOR"/>
    <property type="match status" value="1"/>
</dbReference>
<reference evidence="4 5" key="1">
    <citation type="journal article" date="2019" name="Emerg. Microbes Infect.">
        <title>Comprehensive subspecies identification of 175 nontuberculous mycobacteria species based on 7547 genomic profiles.</title>
        <authorList>
            <person name="Matsumoto Y."/>
            <person name="Kinjo T."/>
            <person name="Motooka D."/>
            <person name="Nabeya D."/>
            <person name="Jung N."/>
            <person name="Uechi K."/>
            <person name="Horii T."/>
            <person name="Iida T."/>
            <person name="Fujita J."/>
            <person name="Nakamura S."/>
        </authorList>
    </citation>
    <scope>NUCLEOTIDE SEQUENCE [LARGE SCALE GENOMIC DNA]</scope>
    <source>
        <strain evidence="4 5">JCM 14738</strain>
    </source>
</reference>
<dbReference type="PROSITE" id="PS50977">
    <property type="entry name" value="HTH_TETR_2"/>
    <property type="match status" value="1"/>
</dbReference>
<protein>
    <submittedName>
        <fullName evidence="4">TetR family transcriptional regulator</fullName>
    </submittedName>
</protein>
<dbReference type="Gene3D" id="1.10.357.10">
    <property type="entry name" value="Tetracycline Repressor, domain 2"/>
    <property type="match status" value="1"/>
</dbReference>
<gene>
    <name evidence="4" type="ORF">MCNS_47360</name>
</gene>
<keyword evidence="5" id="KW-1185">Reference proteome</keyword>
<keyword evidence="1" id="KW-0805">Transcription regulation</keyword>
<keyword evidence="2" id="KW-0238">DNA-binding</keyword>
<keyword evidence="3" id="KW-0804">Transcription</keyword>
<evidence type="ECO:0000256" key="2">
    <source>
        <dbReference type="ARBA" id="ARBA00023125"/>
    </source>
</evidence>
<dbReference type="RefSeq" id="WP_085234697.1">
    <property type="nucleotide sequence ID" value="NZ_AP022613.1"/>
</dbReference>
<dbReference type="PANTHER" id="PTHR30055">
    <property type="entry name" value="HTH-TYPE TRANSCRIPTIONAL REGULATOR RUTR"/>
    <property type="match status" value="1"/>
</dbReference>
<dbReference type="Proteomes" id="UP000467385">
    <property type="component" value="Chromosome"/>
</dbReference>
<dbReference type="EMBL" id="AP022613">
    <property type="protein sequence ID" value="BBZ41673.1"/>
    <property type="molecule type" value="Genomic_DNA"/>
</dbReference>
<dbReference type="SUPFAM" id="SSF48498">
    <property type="entry name" value="Tetracyclin repressor-like, C-terminal domain"/>
    <property type="match status" value="1"/>
</dbReference>
<evidence type="ECO:0000256" key="1">
    <source>
        <dbReference type="ARBA" id="ARBA00023015"/>
    </source>
</evidence>
<dbReference type="InterPro" id="IPR009057">
    <property type="entry name" value="Homeodomain-like_sf"/>
</dbReference>
<evidence type="ECO:0000313" key="4">
    <source>
        <dbReference type="EMBL" id="BBZ41673.1"/>
    </source>
</evidence>
<dbReference type="InterPro" id="IPR001647">
    <property type="entry name" value="HTH_TetR"/>
</dbReference>
<dbReference type="Pfam" id="PF16859">
    <property type="entry name" value="TetR_C_11"/>
    <property type="match status" value="1"/>
</dbReference>
<dbReference type="SUPFAM" id="SSF46689">
    <property type="entry name" value="Homeodomain-like"/>
    <property type="match status" value="1"/>
</dbReference>